<evidence type="ECO:0000313" key="2">
    <source>
        <dbReference type="EMBL" id="GHI68258.1"/>
    </source>
</evidence>
<organism evidence="2 3">
    <name type="scientific">Streptomyces nojiriensis</name>
    <dbReference type="NCBI Taxonomy" id="66374"/>
    <lineage>
        <taxon>Bacteria</taxon>
        <taxon>Bacillati</taxon>
        <taxon>Actinomycetota</taxon>
        <taxon>Actinomycetes</taxon>
        <taxon>Kitasatosporales</taxon>
        <taxon>Streptomycetaceae</taxon>
        <taxon>Streptomyces</taxon>
    </lineage>
</organism>
<sequence length="682" mass="72149">MTSSSSFHGPGAVQSGDHNFQHNTFVLPDAGIGVPVDEPRPVVRWTAQELGVHPAITGTSGPTADGAFVLPEYVEREHDGWLRARLNEAAAGQRTVLVVVRGESCTGKTRTAFEGVRSCLADWNLIFPKTTASLLAVLRPPALAARTVLWLNEAQEYFTGPDGEAAAAALRTRLEHPGPVVIIATLWPTHHHALTATAEFGTADVHPQTRALLGAGTPIDVPGSFPAQVVRSLVDCPDPSVALAARTSPHGTVIQTLAAGPQLIDHYEQAVGRHGCYGRAIIAAAMDARRLGHGIVLPAELLRAAAPGYLSDDQRAAAAEDWFADALGYARTKVKGVVAALEPVADPNGMGALPEMYRLADYLDHHARLTRRYDFPPDSFWTAALGGRTPDLMRLAAAARFRSRYRIAATLYRRGADAGDSGGLLELAALRGRVGDLAGAERLYRQAADAGDSRGLLELAALRARHGDLAGAERLYRQAAEGGDSRGLLELAALRVRQGDLAGAERLYRQAAGAGALLDLAELRQVSGGLDRAALEFERDADADRTGVLLELARQREQVNDLAGAESLYRLAASAGTPLFRQLVFLQMRSRDAELVGVGADGQNAPQTPDPGPLLWSAFLRNRGGDAAGAERAALHAANVGDPGALLTLAALKERAGDRDGAAVLRRFGLAADGTAAGPWEV</sequence>
<dbReference type="GeneID" id="95594554"/>
<evidence type="ECO:0000256" key="1">
    <source>
        <dbReference type="SAM" id="MobiDB-lite"/>
    </source>
</evidence>
<dbReference type="Gene3D" id="1.25.40.10">
    <property type="entry name" value="Tetratricopeptide repeat domain"/>
    <property type="match status" value="1"/>
</dbReference>
<reference evidence="3" key="1">
    <citation type="submission" date="2023-07" db="EMBL/GenBank/DDBJ databases">
        <title>Whole genome shotgun sequence of Streptomyces nojiriensis NBRC 13794.</title>
        <authorList>
            <person name="Komaki H."/>
            <person name="Tamura T."/>
        </authorList>
    </citation>
    <scope>NUCLEOTIDE SEQUENCE [LARGE SCALE GENOMIC DNA]</scope>
    <source>
        <strain evidence="3">NBRC 13794</strain>
    </source>
</reference>
<comment type="caution">
    <text evidence="2">The sequence shown here is derived from an EMBL/GenBank/DDBJ whole genome shotgun (WGS) entry which is preliminary data.</text>
</comment>
<keyword evidence="3" id="KW-1185">Reference proteome</keyword>
<evidence type="ECO:0000313" key="3">
    <source>
        <dbReference type="Proteomes" id="UP000613974"/>
    </source>
</evidence>
<dbReference type="Proteomes" id="UP000613974">
    <property type="component" value="Unassembled WGS sequence"/>
</dbReference>
<feature type="region of interest" description="Disordered" evidence="1">
    <location>
        <begin position="1"/>
        <end position="20"/>
    </location>
</feature>
<gene>
    <name evidence="2" type="ORF">Snoj_21760</name>
</gene>
<dbReference type="RefSeq" id="WP_229876636.1">
    <property type="nucleotide sequence ID" value="NZ_BMRL01000015.1"/>
</dbReference>
<evidence type="ECO:0008006" key="4">
    <source>
        <dbReference type="Google" id="ProtNLM"/>
    </source>
</evidence>
<accession>A0ABQ3SJD4</accession>
<dbReference type="EMBL" id="BNEC01000003">
    <property type="protein sequence ID" value="GHI68258.1"/>
    <property type="molecule type" value="Genomic_DNA"/>
</dbReference>
<name>A0ABQ3SJD4_9ACTN</name>
<protein>
    <recommendedName>
        <fullName evidence="4">Tetratricopeptide repeat protein</fullName>
    </recommendedName>
</protein>
<dbReference type="InterPro" id="IPR011990">
    <property type="entry name" value="TPR-like_helical_dom_sf"/>
</dbReference>
<dbReference type="SUPFAM" id="SSF81901">
    <property type="entry name" value="HCP-like"/>
    <property type="match status" value="1"/>
</dbReference>
<proteinExistence type="predicted"/>